<feature type="non-terminal residue" evidence="1">
    <location>
        <position position="1"/>
    </location>
</feature>
<protein>
    <submittedName>
        <fullName evidence="1">Uncharacterized protein</fullName>
    </submittedName>
</protein>
<sequence length="156" mass="17867">CFQPFRERKRKTKKKPGKVTRHIPCLSLGINEDPHEESMHPENCYSHEYSREVEKPAARTLRAQAETGEEKSRDTIQHISRLKICQDFHTQRWVGDNIQSVFRRKPRTKLTTSAPTAVLCPVYAAEFNASCEPKSSGKQKESPNIHALNLQALLSK</sequence>
<accession>A0A061SHW5</accession>
<reference evidence="1" key="1">
    <citation type="submission" date="2014-05" db="EMBL/GenBank/DDBJ databases">
        <title>The transcriptome of the halophilic microalga Tetraselmis sp. GSL018 isolated from the Great Salt Lake, Utah.</title>
        <authorList>
            <person name="Jinkerson R.E."/>
            <person name="D'Adamo S."/>
            <person name="Posewitz M.C."/>
        </authorList>
    </citation>
    <scope>NUCLEOTIDE SEQUENCE</scope>
    <source>
        <strain evidence="1">GSL018</strain>
    </source>
</reference>
<organism evidence="1">
    <name type="scientific">Tetraselmis sp. GSL018</name>
    <dbReference type="NCBI Taxonomy" id="582737"/>
    <lineage>
        <taxon>Eukaryota</taxon>
        <taxon>Viridiplantae</taxon>
        <taxon>Chlorophyta</taxon>
        <taxon>core chlorophytes</taxon>
        <taxon>Chlorodendrophyceae</taxon>
        <taxon>Chlorodendrales</taxon>
        <taxon>Chlorodendraceae</taxon>
        <taxon>Tetraselmis</taxon>
    </lineage>
</organism>
<gene>
    <name evidence="1" type="ORF">TSPGSL018_5968</name>
</gene>
<dbReference type="AlphaFoldDB" id="A0A061SHW5"/>
<dbReference type="EMBL" id="GBEZ01002756">
    <property type="protein sequence ID" value="JAC82326.1"/>
    <property type="molecule type" value="Transcribed_RNA"/>
</dbReference>
<proteinExistence type="predicted"/>
<evidence type="ECO:0000313" key="1">
    <source>
        <dbReference type="EMBL" id="JAC82326.1"/>
    </source>
</evidence>
<name>A0A061SHW5_9CHLO</name>